<protein>
    <submittedName>
        <fullName evidence="1">Uncharacterized protein</fullName>
    </submittedName>
</protein>
<accession>A0A371IE66</accession>
<reference evidence="1" key="1">
    <citation type="submission" date="2018-05" db="EMBL/GenBank/DDBJ databases">
        <title>Draft genome of Mucuna pruriens seed.</title>
        <authorList>
            <person name="Nnadi N.E."/>
            <person name="Vos R."/>
            <person name="Hasami M.H."/>
            <person name="Devisetty U.K."/>
            <person name="Aguiy J.C."/>
        </authorList>
    </citation>
    <scope>NUCLEOTIDE SEQUENCE [LARGE SCALE GENOMIC DNA]</scope>
    <source>
        <strain evidence="1">JCA_2017</strain>
    </source>
</reference>
<name>A0A371IE66_MUCPR</name>
<organism evidence="1 2">
    <name type="scientific">Mucuna pruriens</name>
    <name type="common">Velvet bean</name>
    <name type="synonym">Dolichos pruriens</name>
    <dbReference type="NCBI Taxonomy" id="157652"/>
    <lineage>
        <taxon>Eukaryota</taxon>
        <taxon>Viridiplantae</taxon>
        <taxon>Streptophyta</taxon>
        <taxon>Embryophyta</taxon>
        <taxon>Tracheophyta</taxon>
        <taxon>Spermatophyta</taxon>
        <taxon>Magnoliopsida</taxon>
        <taxon>eudicotyledons</taxon>
        <taxon>Gunneridae</taxon>
        <taxon>Pentapetalae</taxon>
        <taxon>rosids</taxon>
        <taxon>fabids</taxon>
        <taxon>Fabales</taxon>
        <taxon>Fabaceae</taxon>
        <taxon>Papilionoideae</taxon>
        <taxon>50 kb inversion clade</taxon>
        <taxon>NPAAA clade</taxon>
        <taxon>indigoferoid/millettioid clade</taxon>
        <taxon>Phaseoleae</taxon>
        <taxon>Mucuna</taxon>
    </lineage>
</organism>
<evidence type="ECO:0000313" key="1">
    <source>
        <dbReference type="EMBL" id="RDY13283.1"/>
    </source>
</evidence>
<proteinExistence type="predicted"/>
<dbReference type="AlphaFoldDB" id="A0A371IE66"/>
<evidence type="ECO:0000313" key="2">
    <source>
        <dbReference type="Proteomes" id="UP000257109"/>
    </source>
</evidence>
<feature type="non-terminal residue" evidence="1">
    <location>
        <position position="1"/>
    </location>
</feature>
<sequence>MGARKGNKSKDLLSPRMLFPLLNHLNCYTLICFVLPKTSSISGINITSMRSDHEENLKMKTFNSYVKIMGSFTIFQLQEHHIKMVLLRGKIGLSKKRP</sequence>
<gene>
    <name evidence="1" type="ORF">CR513_01836</name>
</gene>
<dbReference type="EMBL" id="QJKJ01000303">
    <property type="protein sequence ID" value="RDY13283.1"/>
    <property type="molecule type" value="Genomic_DNA"/>
</dbReference>
<dbReference type="Proteomes" id="UP000257109">
    <property type="component" value="Unassembled WGS sequence"/>
</dbReference>
<keyword evidence="2" id="KW-1185">Reference proteome</keyword>
<comment type="caution">
    <text evidence="1">The sequence shown here is derived from an EMBL/GenBank/DDBJ whole genome shotgun (WGS) entry which is preliminary data.</text>
</comment>